<name>A0AAE3NS01_9RHOB</name>
<proteinExistence type="predicted"/>
<organism evidence="1 2">
    <name type="scientific">Psychromarinibacter sediminicola</name>
    <dbReference type="NCBI Taxonomy" id="3033385"/>
    <lineage>
        <taxon>Bacteria</taxon>
        <taxon>Pseudomonadati</taxon>
        <taxon>Pseudomonadota</taxon>
        <taxon>Alphaproteobacteria</taxon>
        <taxon>Rhodobacterales</taxon>
        <taxon>Paracoccaceae</taxon>
        <taxon>Psychromarinibacter</taxon>
    </lineage>
</organism>
<comment type="caution">
    <text evidence="1">The sequence shown here is derived from an EMBL/GenBank/DDBJ whole genome shotgun (WGS) entry which is preliminary data.</text>
</comment>
<reference evidence="1" key="1">
    <citation type="submission" date="2023-03" db="EMBL/GenBank/DDBJ databases">
        <title>Multiphase analysis and comparison of six strains from genera Psychromarinibacter, Lutimaribacter, and Maritimibacter, including a novel species: Psychromarinibacter sediminicola sp. nov.</title>
        <authorList>
            <person name="Wang Y.-H."/>
            <person name="Ye M.-Q."/>
            <person name="Du Z.-J."/>
        </authorList>
    </citation>
    <scope>NUCLEOTIDE SEQUENCE</scope>
    <source>
        <strain evidence="1">C21-152</strain>
    </source>
</reference>
<accession>A0AAE3NS01</accession>
<keyword evidence="2" id="KW-1185">Reference proteome</keyword>
<gene>
    <name evidence="1" type="ORF">P1J78_09700</name>
</gene>
<protein>
    <submittedName>
        <fullName evidence="1">Uncharacterized protein</fullName>
    </submittedName>
</protein>
<dbReference type="RefSeq" id="WP_275567144.1">
    <property type="nucleotide sequence ID" value="NZ_JARGYC010000020.1"/>
</dbReference>
<sequence>MPDHFLEVQSRSAPQYGVGFPAQANLQGADTAVFAAACVEAGAAFFGEGAGNLLAEVPAHLVLFNRETGHSPFVKVFLDTNGHADWMVIFVPVPVGFIDRCAGLDLRVRLAFDGAWRDTFAGAPQSDGQGGRFLFSEAVHYFVMTDARKADG</sequence>
<dbReference type="EMBL" id="JARGYC010000020">
    <property type="protein sequence ID" value="MDF0601002.1"/>
    <property type="molecule type" value="Genomic_DNA"/>
</dbReference>
<evidence type="ECO:0000313" key="2">
    <source>
        <dbReference type="Proteomes" id="UP001220964"/>
    </source>
</evidence>
<dbReference type="Proteomes" id="UP001220964">
    <property type="component" value="Unassembled WGS sequence"/>
</dbReference>
<evidence type="ECO:0000313" key="1">
    <source>
        <dbReference type="EMBL" id="MDF0601002.1"/>
    </source>
</evidence>
<dbReference type="AlphaFoldDB" id="A0AAE3NS01"/>